<organism evidence="1 2">
    <name type="scientific">Stenotrophomonas acidaminiphila</name>
    <dbReference type="NCBI Taxonomy" id="128780"/>
    <lineage>
        <taxon>Bacteria</taxon>
        <taxon>Pseudomonadati</taxon>
        <taxon>Pseudomonadota</taxon>
        <taxon>Gammaproteobacteria</taxon>
        <taxon>Lysobacterales</taxon>
        <taxon>Lysobacteraceae</taxon>
        <taxon>Stenotrophomonas</taxon>
    </lineage>
</organism>
<dbReference type="Proteomes" id="UP000061010">
    <property type="component" value="Chromosome"/>
</dbReference>
<dbReference type="InterPro" id="IPR046724">
    <property type="entry name" value="DUF6616"/>
</dbReference>
<dbReference type="KEGG" id="sacz:AOT14_25960"/>
<dbReference type="PATRIC" id="fig|128780.6.peg.2620"/>
<gene>
    <name evidence="1" type="ORF">AOT14_25960</name>
</gene>
<proteinExistence type="predicted"/>
<protein>
    <submittedName>
        <fullName evidence="1">Uncharacterized protein</fullName>
    </submittedName>
</protein>
<dbReference type="AlphaFoldDB" id="A0A0R0EAY0"/>
<reference evidence="1 2" key="1">
    <citation type="journal article" date="2015" name="Genome Announc.">
        <title>Complete Genome Sequencing of Stenotrophomonas acidaminiphila ZAC14D2_NAIMI4_2, a Multidrug-Resistant Strain Isolated from Sediments of a Polluted River in Mexico, Uncovers New Antibiotic Resistance Genes and a Novel Class-II Lasso Peptide Biosynthesis Gene Cluster.</title>
        <authorList>
            <person name="Vinuesa P."/>
            <person name="Ochoa-Sanchez L.E."/>
        </authorList>
    </citation>
    <scope>NUCLEOTIDE SEQUENCE [LARGE SCALE GENOMIC DNA]</scope>
    <source>
        <strain evidence="1 2">ZAC14D2_NAIMI4_2</strain>
    </source>
</reference>
<dbReference type="Pfam" id="PF20321">
    <property type="entry name" value="DUF6616"/>
    <property type="match status" value="1"/>
</dbReference>
<name>A0A0R0EAY0_9GAMM</name>
<evidence type="ECO:0000313" key="2">
    <source>
        <dbReference type="Proteomes" id="UP000061010"/>
    </source>
</evidence>
<keyword evidence="2" id="KW-1185">Reference proteome</keyword>
<evidence type="ECO:0000313" key="1">
    <source>
        <dbReference type="EMBL" id="ALJ28957.1"/>
    </source>
</evidence>
<dbReference type="OrthoDB" id="670883at2"/>
<sequence>MPHYLVELYTPNAAWTALPAAQRQQFLDAIGAAMGGLSSHGIDVLALGPTDPGIDNASAHRFLGIWRFPDTQARDALLAGIHASGWYTYFDHINAASDEGGFATHLQQLAAA</sequence>
<accession>A0A0R0EAY0</accession>
<dbReference type="EMBL" id="CP012900">
    <property type="protein sequence ID" value="ALJ28957.1"/>
    <property type="molecule type" value="Genomic_DNA"/>
</dbReference>
<dbReference type="RefSeq" id="WP_054667017.1">
    <property type="nucleotide sequence ID" value="NZ_CP043570.1"/>
</dbReference>